<dbReference type="AlphaFoldDB" id="A0A9P5Z665"/>
<keyword evidence="3" id="KW-1185">Reference proteome</keyword>
<dbReference type="InterPro" id="IPR016181">
    <property type="entry name" value="Acyl_CoA_acyltransferase"/>
</dbReference>
<evidence type="ECO:0000313" key="2">
    <source>
        <dbReference type="EMBL" id="KAF9480764.1"/>
    </source>
</evidence>
<dbReference type="GO" id="GO:0016747">
    <property type="term" value="F:acyltransferase activity, transferring groups other than amino-acyl groups"/>
    <property type="evidence" value="ECO:0007669"/>
    <property type="project" value="InterPro"/>
</dbReference>
<reference evidence="2" key="1">
    <citation type="submission" date="2020-11" db="EMBL/GenBank/DDBJ databases">
        <authorList>
            <consortium name="DOE Joint Genome Institute"/>
            <person name="Ahrendt S."/>
            <person name="Riley R."/>
            <person name="Andreopoulos W."/>
            <person name="Labutti K."/>
            <person name="Pangilinan J."/>
            <person name="Ruiz-Duenas F.J."/>
            <person name="Barrasa J.M."/>
            <person name="Sanchez-Garcia M."/>
            <person name="Camarero S."/>
            <person name="Miyauchi S."/>
            <person name="Serrano A."/>
            <person name="Linde D."/>
            <person name="Babiker R."/>
            <person name="Drula E."/>
            <person name="Ayuso-Fernandez I."/>
            <person name="Pacheco R."/>
            <person name="Padilla G."/>
            <person name="Ferreira P."/>
            <person name="Barriuso J."/>
            <person name="Kellner H."/>
            <person name="Castanera R."/>
            <person name="Alfaro M."/>
            <person name="Ramirez L."/>
            <person name="Pisabarro A.G."/>
            <person name="Kuo A."/>
            <person name="Tritt A."/>
            <person name="Lipzen A."/>
            <person name="He G."/>
            <person name="Yan M."/>
            <person name="Ng V."/>
            <person name="Cullen D."/>
            <person name="Martin F."/>
            <person name="Rosso M.-N."/>
            <person name="Henrissat B."/>
            <person name="Hibbett D."/>
            <person name="Martinez A.T."/>
            <person name="Grigoriev I.V."/>
        </authorList>
    </citation>
    <scope>NUCLEOTIDE SEQUENCE</scope>
    <source>
        <strain evidence="2">CIRM-BRFM 674</strain>
    </source>
</reference>
<dbReference type="InterPro" id="IPR052523">
    <property type="entry name" value="Trichothecene_AcTrans"/>
</dbReference>
<organism evidence="2 3">
    <name type="scientific">Pholiota conissans</name>
    <dbReference type="NCBI Taxonomy" id="109636"/>
    <lineage>
        <taxon>Eukaryota</taxon>
        <taxon>Fungi</taxon>
        <taxon>Dikarya</taxon>
        <taxon>Basidiomycota</taxon>
        <taxon>Agaricomycotina</taxon>
        <taxon>Agaricomycetes</taxon>
        <taxon>Agaricomycetidae</taxon>
        <taxon>Agaricales</taxon>
        <taxon>Agaricineae</taxon>
        <taxon>Strophariaceae</taxon>
        <taxon>Pholiota</taxon>
    </lineage>
</organism>
<protein>
    <recommendedName>
        <fullName evidence="1">N-acetyltransferase domain-containing protein</fullName>
    </recommendedName>
</protein>
<dbReference type="SUPFAM" id="SSF55729">
    <property type="entry name" value="Acyl-CoA N-acyltransferases (Nat)"/>
    <property type="match status" value="1"/>
</dbReference>
<feature type="domain" description="N-acetyltransferase" evidence="1">
    <location>
        <begin position="132"/>
        <end position="188"/>
    </location>
</feature>
<dbReference type="Pfam" id="PF00583">
    <property type="entry name" value="Acetyltransf_1"/>
    <property type="match status" value="1"/>
</dbReference>
<evidence type="ECO:0000313" key="3">
    <source>
        <dbReference type="Proteomes" id="UP000807469"/>
    </source>
</evidence>
<dbReference type="InterPro" id="IPR000182">
    <property type="entry name" value="GNAT_dom"/>
</dbReference>
<evidence type="ECO:0000259" key="1">
    <source>
        <dbReference type="Pfam" id="PF00583"/>
    </source>
</evidence>
<dbReference type="EMBL" id="MU155189">
    <property type="protein sequence ID" value="KAF9480764.1"/>
    <property type="molecule type" value="Genomic_DNA"/>
</dbReference>
<proteinExistence type="predicted"/>
<comment type="caution">
    <text evidence="2">The sequence shown here is derived from an EMBL/GenBank/DDBJ whole genome shotgun (WGS) entry which is preliminary data.</text>
</comment>
<dbReference type="PANTHER" id="PTHR42791">
    <property type="entry name" value="GNAT FAMILY ACETYLTRANSFERASE"/>
    <property type="match status" value="1"/>
</dbReference>
<sequence length="213" mass="24049">MMGDVTIRRIQNITPKETNVIADMLVRAFVNNPATPAMTGGNRELEGPLFKAMLRAGGLAGHLYVLENELREVLSIALWFGPGTVMFDTEEQRSLGFNDFMARLDDKTRNWWMTTYPQSVGEFLKTWLPKPQRDCWWLNTIGTDPKHQKNGYATQLLNYARKNVSSSNVLAFCSASKETAEYYSQVGFPVQAHMDASSPLGYDFPIFGHCLEV</sequence>
<dbReference type="Gene3D" id="3.40.630.30">
    <property type="match status" value="1"/>
</dbReference>
<dbReference type="OrthoDB" id="61113at2759"/>
<gene>
    <name evidence="2" type="ORF">BDN70DRAFT_594765</name>
</gene>
<dbReference type="CDD" id="cd04301">
    <property type="entry name" value="NAT_SF"/>
    <property type="match status" value="1"/>
</dbReference>
<dbReference type="PANTHER" id="PTHR42791:SF1">
    <property type="entry name" value="N-ACETYLTRANSFERASE DOMAIN-CONTAINING PROTEIN"/>
    <property type="match status" value="1"/>
</dbReference>
<name>A0A9P5Z665_9AGAR</name>
<accession>A0A9P5Z665</accession>
<dbReference type="Proteomes" id="UP000807469">
    <property type="component" value="Unassembled WGS sequence"/>
</dbReference>